<dbReference type="PANTHER" id="PTHR33377">
    <property type="entry name" value="OS10G0134700 PROTEIN-RELATED"/>
    <property type="match status" value="1"/>
</dbReference>
<evidence type="ECO:0000256" key="5">
    <source>
        <dbReference type="ARBA" id="ARBA00022821"/>
    </source>
</evidence>
<dbReference type="EMBL" id="JANQDX010000001">
    <property type="protein sequence ID" value="KAL0928764.1"/>
    <property type="molecule type" value="Genomic_DNA"/>
</dbReference>
<organism evidence="7 8">
    <name type="scientific">Dendrobium thyrsiflorum</name>
    <name type="common">Pinecone-like raceme dendrobium</name>
    <name type="synonym">Orchid</name>
    <dbReference type="NCBI Taxonomy" id="117978"/>
    <lineage>
        <taxon>Eukaryota</taxon>
        <taxon>Viridiplantae</taxon>
        <taxon>Streptophyta</taxon>
        <taxon>Embryophyta</taxon>
        <taxon>Tracheophyta</taxon>
        <taxon>Spermatophyta</taxon>
        <taxon>Magnoliopsida</taxon>
        <taxon>Liliopsida</taxon>
        <taxon>Asparagales</taxon>
        <taxon>Orchidaceae</taxon>
        <taxon>Epidendroideae</taxon>
        <taxon>Malaxideae</taxon>
        <taxon>Dendrobiinae</taxon>
        <taxon>Dendrobium</taxon>
    </lineage>
</organism>
<evidence type="ECO:0000256" key="2">
    <source>
        <dbReference type="ARBA" id="ARBA00022614"/>
    </source>
</evidence>
<evidence type="ECO:0000256" key="3">
    <source>
        <dbReference type="ARBA" id="ARBA00022737"/>
    </source>
</evidence>
<dbReference type="Pfam" id="PF18052">
    <property type="entry name" value="Rx_N"/>
    <property type="match status" value="1"/>
</dbReference>
<keyword evidence="5" id="KW-0611">Plant defense</keyword>
<keyword evidence="8" id="KW-1185">Reference proteome</keyword>
<reference evidence="7 8" key="1">
    <citation type="journal article" date="2024" name="Plant Biotechnol. J.">
        <title>Dendrobium thyrsiflorum genome and its molecular insights into genes involved in important horticultural traits.</title>
        <authorList>
            <person name="Chen B."/>
            <person name="Wang J.Y."/>
            <person name="Zheng P.J."/>
            <person name="Li K.L."/>
            <person name="Liang Y.M."/>
            <person name="Chen X.F."/>
            <person name="Zhang C."/>
            <person name="Zhao X."/>
            <person name="He X."/>
            <person name="Zhang G.Q."/>
            <person name="Liu Z.J."/>
            <person name="Xu Q."/>
        </authorList>
    </citation>
    <scope>NUCLEOTIDE SEQUENCE [LARGE SCALE GENOMIC DNA]</scope>
    <source>
        <strain evidence="7">GZMU011</strain>
    </source>
</reference>
<evidence type="ECO:0000256" key="4">
    <source>
        <dbReference type="ARBA" id="ARBA00022741"/>
    </source>
</evidence>
<evidence type="ECO:0000259" key="6">
    <source>
        <dbReference type="Pfam" id="PF18052"/>
    </source>
</evidence>
<dbReference type="Proteomes" id="UP001552299">
    <property type="component" value="Unassembled WGS sequence"/>
</dbReference>
<gene>
    <name evidence="7" type="ORF">M5K25_000685</name>
</gene>
<dbReference type="PANTHER" id="PTHR33377:SF62">
    <property type="entry name" value="OS10G0133166 PROTEIN"/>
    <property type="match status" value="1"/>
</dbReference>
<comment type="caution">
    <text evidence="7">The sequence shown here is derived from an EMBL/GenBank/DDBJ whole genome shotgun (WGS) entry which is preliminary data.</text>
</comment>
<name>A0ABD0VU71_DENTH</name>
<evidence type="ECO:0000256" key="1">
    <source>
        <dbReference type="ARBA" id="ARBA00008894"/>
    </source>
</evidence>
<keyword evidence="4" id="KW-0547">Nucleotide-binding</keyword>
<sequence length="204" mass="24047">MAQLFVGPIMTKIINTCFDYLEDQVRWQRGMKKELERLRENHPKIEAVVDYASSQEQITEKNSSLNDWLWQLRDAIDEADDVLDDLQYMKLKKQLSKNKKQRKVRSIMKFINKRVFKIVNRALKIDPNLKRLEEVVQKLDRVSAGVATFLHLVKDAKQEHQEQQLELYRARETGSLPKNDLIGRGKEKEFIDEVMLVSALQHQL</sequence>
<comment type="similarity">
    <text evidence="1">Belongs to the disease resistance NB-LRR family.</text>
</comment>
<feature type="domain" description="Disease resistance N-terminal" evidence="6">
    <location>
        <begin position="10"/>
        <end position="101"/>
    </location>
</feature>
<protein>
    <recommendedName>
        <fullName evidence="6">Disease resistance N-terminal domain-containing protein</fullName>
    </recommendedName>
</protein>
<proteinExistence type="inferred from homology"/>
<dbReference type="GO" id="GO:0006952">
    <property type="term" value="P:defense response"/>
    <property type="evidence" value="ECO:0007669"/>
    <property type="project" value="UniProtKB-KW"/>
</dbReference>
<dbReference type="Gene3D" id="1.20.5.4130">
    <property type="match status" value="1"/>
</dbReference>
<keyword evidence="3" id="KW-0677">Repeat</keyword>
<accession>A0ABD0VU71</accession>
<dbReference type="InterPro" id="IPR041118">
    <property type="entry name" value="Rx_N"/>
</dbReference>
<dbReference type="AlphaFoldDB" id="A0ABD0VU71"/>
<dbReference type="GO" id="GO:0000166">
    <property type="term" value="F:nucleotide binding"/>
    <property type="evidence" value="ECO:0007669"/>
    <property type="project" value="UniProtKB-KW"/>
</dbReference>
<evidence type="ECO:0000313" key="8">
    <source>
        <dbReference type="Proteomes" id="UP001552299"/>
    </source>
</evidence>
<evidence type="ECO:0000313" key="7">
    <source>
        <dbReference type="EMBL" id="KAL0928764.1"/>
    </source>
</evidence>
<keyword evidence="2" id="KW-0433">Leucine-rich repeat</keyword>